<evidence type="ECO:0008006" key="4">
    <source>
        <dbReference type="Google" id="ProtNLM"/>
    </source>
</evidence>
<dbReference type="RefSeq" id="WP_086161837.1">
    <property type="nucleotide sequence ID" value="NZ_CP021121.1"/>
</dbReference>
<evidence type="ECO:0000313" key="3">
    <source>
        <dbReference type="Proteomes" id="UP000194218"/>
    </source>
</evidence>
<accession>A0A1W7D4S5</accession>
<dbReference type="AlphaFoldDB" id="A0A1W7D4S5"/>
<dbReference type="PRINTS" id="PR00364">
    <property type="entry name" value="DISEASERSIST"/>
</dbReference>
<dbReference type="EMBL" id="CP021121">
    <property type="protein sequence ID" value="ARQ72005.1"/>
    <property type="molecule type" value="Genomic_DNA"/>
</dbReference>
<proteinExistence type="predicted"/>
<keyword evidence="3" id="KW-1185">Reference proteome</keyword>
<feature type="compositionally biased region" description="Low complexity" evidence="1">
    <location>
        <begin position="365"/>
        <end position="389"/>
    </location>
</feature>
<dbReference type="SUPFAM" id="SSF48452">
    <property type="entry name" value="TPR-like"/>
    <property type="match status" value="1"/>
</dbReference>
<organism evidence="2 3">
    <name type="scientific">Streptomyces marincola</name>
    <dbReference type="NCBI Taxonomy" id="2878388"/>
    <lineage>
        <taxon>Bacteria</taxon>
        <taxon>Bacillati</taxon>
        <taxon>Actinomycetota</taxon>
        <taxon>Actinomycetes</taxon>
        <taxon>Kitasatosporales</taxon>
        <taxon>Streptomycetaceae</taxon>
        <taxon>Streptomyces</taxon>
    </lineage>
</organism>
<feature type="region of interest" description="Disordered" evidence="1">
    <location>
        <begin position="365"/>
        <end position="398"/>
    </location>
</feature>
<dbReference type="InterPro" id="IPR027417">
    <property type="entry name" value="P-loop_NTPase"/>
</dbReference>
<dbReference type="SUPFAM" id="SSF52540">
    <property type="entry name" value="P-loop containing nucleoside triphosphate hydrolases"/>
    <property type="match status" value="1"/>
</dbReference>
<evidence type="ECO:0000256" key="1">
    <source>
        <dbReference type="SAM" id="MobiDB-lite"/>
    </source>
</evidence>
<dbReference type="OrthoDB" id="3861774at2"/>
<dbReference type="Proteomes" id="UP000194218">
    <property type="component" value="Chromosome"/>
</dbReference>
<evidence type="ECO:0000313" key="2">
    <source>
        <dbReference type="EMBL" id="ARQ72005.1"/>
    </source>
</evidence>
<dbReference type="KEGG" id="smao:CAG99_27070"/>
<dbReference type="Gene3D" id="1.25.40.10">
    <property type="entry name" value="Tetratricopeptide repeat domain"/>
    <property type="match status" value="1"/>
</dbReference>
<reference evidence="2 3" key="1">
    <citation type="submission" date="2017-05" db="EMBL/GenBank/DDBJ databases">
        <title>Complete genome sequence of Streptomyces sp. SCSIO 03032 revealed the diverse biosynthetic pathways for its bioactive secondary metabolites.</title>
        <authorList>
            <person name="Ma L."/>
            <person name="Zhu Y."/>
            <person name="Zhang W."/>
            <person name="Zhang G."/>
            <person name="Tian X."/>
            <person name="Zhang S."/>
            <person name="Zhang C."/>
        </authorList>
    </citation>
    <scope>NUCLEOTIDE SEQUENCE [LARGE SCALE GENOMIC DNA]</scope>
    <source>
        <strain evidence="2 3">SCSIO 03032</strain>
    </source>
</reference>
<sequence length="669" mass="72219">MTFQVPPGTAHFVDRATEQAAVLAAVADRPERTGPLRVGLNGLAGVGKTELAFRLARTLRDRYPDGVLFVDLDDLRQDGTVDLSDALGELLRALDVAPDWLERSFRARCRQYWTRTDGKRLVVIVDNARFGAEVVPLLPASDASLVIAVSHGPLHDIDGGLTADLALSPFADADAAELLRSVVDDPRLTAEPDAATGIVRLCSGLPAAVHVAGRWLRRHRRRPLARLLTDLGTELHERGLPVVERVWDAAYRELGEDAARLYRLLGQAPGRSFTAETATALLGRGRDAADDALEELESAGLLDGRRERMRMPDLLRAHAARCAARAGDDGGERERTEALRRCVRWFLRQAQRADLAAAGPRLTLAPEAPELPGAPDVEFGPGTPAAGGPPADPKGGGHRWLEAERHTLHACVRLAHRLGLDAEAWALCEPLWTHFLDHPRHAEAIETFRVGVLAASRAEDLPALVRMRCQLARPLWEHGEHEAAERELAAAAVAADALGASERDRKLAASTREFRGMLHAARGRWEAAAADYEEARRLHAGIPNPYGVLLLTYRMGEAVAALGDLPRAVALLTEAHSAARDMGRERMTARTGFALGTTLAGLGRAAEAHALYAAALDSARRRGSGHDEARVLDALAALAEGTGRPAEAHEHREAARAVRVRHGALVPPA</sequence>
<dbReference type="Gene3D" id="3.40.50.300">
    <property type="entry name" value="P-loop containing nucleotide triphosphate hydrolases"/>
    <property type="match status" value="1"/>
</dbReference>
<dbReference type="PANTHER" id="PTHR47691:SF3">
    <property type="entry name" value="HTH-TYPE TRANSCRIPTIONAL REGULATOR RV0890C-RELATED"/>
    <property type="match status" value="1"/>
</dbReference>
<name>A0A1W7D4S5_9ACTN</name>
<gene>
    <name evidence="2" type="ORF">CAG99_27070</name>
</gene>
<protein>
    <recommendedName>
        <fullName evidence="4">AAA+ ATPase domain-containing protein</fullName>
    </recommendedName>
</protein>
<dbReference type="InterPro" id="IPR011990">
    <property type="entry name" value="TPR-like_helical_dom_sf"/>
</dbReference>
<dbReference type="PANTHER" id="PTHR47691">
    <property type="entry name" value="REGULATOR-RELATED"/>
    <property type="match status" value="1"/>
</dbReference>